<dbReference type="InterPro" id="IPR025662">
    <property type="entry name" value="Sigma_54_int_dom_ATP-bd_1"/>
</dbReference>
<proteinExistence type="predicted"/>
<dbReference type="KEGG" id="mcl:MCCL_0950"/>
<dbReference type="Gene3D" id="3.40.50.300">
    <property type="entry name" value="P-loop containing nucleotide triphosphate hydrolases"/>
    <property type="match status" value="1"/>
</dbReference>
<dbReference type="eggNOG" id="COG1484">
    <property type="taxonomic scope" value="Bacteria"/>
</dbReference>
<dbReference type="Pfam" id="PF01695">
    <property type="entry name" value="IstB_IS21"/>
    <property type="match status" value="1"/>
</dbReference>
<feature type="domain" description="IstB-like ATP-binding" evidence="1">
    <location>
        <begin position="111"/>
        <end position="229"/>
    </location>
</feature>
<dbReference type="CDD" id="cd00009">
    <property type="entry name" value="AAA"/>
    <property type="match status" value="1"/>
</dbReference>
<dbReference type="InterPro" id="IPR002611">
    <property type="entry name" value="IstB_ATP-bd"/>
</dbReference>
<dbReference type="SUPFAM" id="SSF52540">
    <property type="entry name" value="P-loop containing nucleoside triphosphate hydrolases"/>
    <property type="match status" value="1"/>
</dbReference>
<evidence type="ECO:0000259" key="1">
    <source>
        <dbReference type="Pfam" id="PF01695"/>
    </source>
</evidence>
<reference evidence="2 3" key="1">
    <citation type="journal article" date="2009" name="J. Bacteriol.">
        <title>Complete genome sequence of Macrococcus caseolyticus strain JCSCS5402, reflecting the ancestral genome of the human-pathogenic staphylococci.</title>
        <authorList>
            <person name="Baba T."/>
            <person name="Kuwahara-Arai K."/>
            <person name="Uchiyama I."/>
            <person name="Takeuchi F."/>
            <person name="Ito T."/>
            <person name="Hiramatsu K."/>
        </authorList>
    </citation>
    <scope>NUCLEOTIDE SEQUENCE [LARGE SCALE GENOMIC DNA]</scope>
    <source>
        <strain evidence="2 3">JCSC5402</strain>
    </source>
</reference>
<dbReference type="PROSITE" id="PS00675">
    <property type="entry name" value="SIGMA54_INTERACT_1"/>
    <property type="match status" value="1"/>
</dbReference>
<dbReference type="PANTHER" id="PTHR30050:SF4">
    <property type="entry name" value="ATP-BINDING PROTEIN RV3427C IN INSERTION SEQUENCE-RELATED"/>
    <property type="match status" value="1"/>
</dbReference>
<dbReference type="InterPro" id="IPR027417">
    <property type="entry name" value="P-loop_NTPase"/>
</dbReference>
<protein>
    <recommendedName>
        <fullName evidence="1">IstB-like ATP-binding domain-containing protein</fullName>
    </recommendedName>
</protein>
<dbReference type="EMBL" id="AP009484">
    <property type="protein sequence ID" value="BAH17657.1"/>
    <property type="molecule type" value="Genomic_DNA"/>
</dbReference>
<dbReference type="HOGENOM" id="CLU_062999_3_2_9"/>
<dbReference type="Proteomes" id="UP000001383">
    <property type="component" value="Chromosome"/>
</dbReference>
<evidence type="ECO:0000313" key="3">
    <source>
        <dbReference type="Proteomes" id="UP000001383"/>
    </source>
</evidence>
<dbReference type="GO" id="GO:0006260">
    <property type="term" value="P:DNA replication"/>
    <property type="evidence" value="ECO:0007669"/>
    <property type="project" value="TreeGrafter"/>
</dbReference>
<sequence length="264" mass="30204">MVKMLKSLLNSELMKAVANRGIPEIEEETCDKCGTKNTYKVNDDGTRELVIKCDCHLRELVRADKKRMQQKKINYYFNQSLINPDLKKASFKNNDIDLEKASPEIYNAYKVASNFCKEFSKQNPKTIVIQGDTGTGKSFLAFSIARYLKDKGNTVLFIDNVELLSLIKASFNKKNDDTEEKIMRLVSEVDLLVLDDVGANKQTDWACEKLYEITNKRQGLNTIYTTNLDIINEMPSDFMLKRAYSRICNGATFLTLDGADRRMQ</sequence>
<gene>
    <name evidence="2" type="ordered locus">MCCL_0950</name>
</gene>
<accession>B9EBP6</accession>
<evidence type="ECO:0000313" key="2">
    <source>
        <dbReference type="EMBL" id="BAH17657.1"/>
    </source>
</evidence>
<dbReference type="GO" id="GO:0005524">
    <property type="term" value="F:ATP binding"/>
    <property type="evidence" value="ECO:0007669"/>
    <property type="project" value="InterPro"/>
</dbReference>
<dbReference type="AlphaFoldDB" id="B9EBP6"/>
<organism evidence="2 3">
    <name type="scientific">Macrococcus caseolyticus (strain JCSC5402)</name>
    <name type="common">Macrococcoides caseolyticum</name>
    <dbReference type="NCBI Taxonomy" id="458233"/>
    <lineage>
        <taxon>Bacteria</taxon>
        <taxon>Bacillati</taxon>
        <taxon>Bacillota</taxon>
        <taxon>Bacilli</taxon>
        <taxon>Bacillales</taxon>
        <taxon>Staphylococcaceae</taxon>
        <taxon>Macrococcoides</taxon>
    </lineage>
</organism>
<dbReference type="STRING" id="458233.MCCL_0950"/>
<dbReference type="PANTHER" id="PTHR30050">
    <property type="entry name" value="CHROMOSOMAL REPLICATION INITIATOR PROTEIN DNAA"/>
    <property type="match status" value="1"/>
</dbReference>
<name>B9EBP6_MACCJ</name>